<dbReference type="InterPro" id="IPR013785">
    <property type="entry name" value="Aldolase_TIM"/>
</dbReference>
<dbReference type="InterPro" id="IPR022998">
    <property type="entry name" value="ThiamineP_synth_TenI"/>
</dbReference>
<dbReference type="GO" id="GO:0009228">
    <property type="term" value="P:thiamine biosynthetic process"/>
    <property type="evidence" value="ECO:0007669"/>
    <property type="project" value="UniProtKB-KW"/>
</dbReference>
<dbReference type="GO" id="GO:0008413">
    <property type="term" value="F:8-oxo-7,8-dihydroguanosine triphosphate pyrophosphatase activity"/>
    <property type="evidence" value="ECO:0007669"/>
    <property type="project" value="InterPro"/>
</dbReference>
<dbReference type="InterPro" id="IPR015797">
    <property type="entry name" value="NUDIX_hydrolase-like_dom_sf"/>
</dbReference>
<dbReference type="FunFam" id="3.90.79.10:FF:000014">
    <property type="entry name" value="8-oxo-dGTP diphosphatase MutT"/>
    <property type="match status" value="1"/>
</dbReference>
<dbReference type="RefSeq" id="WP_124925590.1">
    <property type="nucleotide sequence ID" value="NZ_BMOH01000005.1"/>
</dbReference>
<gene>
    <name evidence="20" type="ORF">EHS89_07895</name>
</gene>
<reference evidence="20 21" key="1">
    <citation type="submission" date="2018-11" db="EMBL/GenBank/DDBJ databases">
        <title>The draft genome sequence of Amphritea balenae JAMM 1525T.</title>
        <authorList>
            <person name="Fang Z."/>
            <person name="Zhang Y."/>
            <person name="Han X."/>
        </authorList>
    </citation>
    <scope>NUCLEOTIDE SEQUENCE [LARGE SCALE GENOMIC DNA]</scope>
    <source>
        <strain evidence="20 21">JAMM 1525</strain>
    </source>
</reference>
<dbReference type="PROSITE" id="PS00893">
    <property type="entry name" value="NUDIX_BOX"/>
    <property type="match status" value="1"/>
</dbReference>
<feature type="binding site" evidence="18">
    <location>
        <position position="38"/>
    </location>
    <ligand>
        <name>Mg(2+)</name>
        <dbReference type="ChEBI" id="CHEBI:18420"/>
    </ligand>
</feature>
<dbReference type="Pfam" id="PF02581">
    <property type="entry name" value="TMP-TENI"/>
    <property type="match status" value="1"/>
</dbReference>
<feature type="binding site" evidence="18">
    <location>
        <position position="58"/>
    </location>
    <ligand>
        <name>Mg(2+)</name>
        <dbReference type="ChEBI" id="CHEBI:18420"/>
    </ligand>
</feature>
<feature type="domain" description="Nudix hydrolase" evidence="19">
    <location>
        <begin position="3"/>
        <end position="132"/>
    </location>
</feature>
<dbReference type="InterPro" id="IPR036206">
    <property type="entry name" value="ThiamineP_synth_sf"/>
</dbReference>
<evidence type="ECO:0000259" key="19">
    <source>
        <dbReference type="PROSITE" id="PS51462"/>
    </source>
</evidence>
<dbReference type="AlphaFoldDB" id="A0A3P1SSU1"/>
<comment type="cofactor">
    <cofactor evidence="1 18">
        <name>Mg(2+)</name>
        <dbReference type="ChEBI" id="CHEBI:18420"/>
    </cofactor>
</comment>
<evidence type="ECO:0000256" key="2">
    <source>
        <dbReference type="ARBA" id="ARBA00005582"/>
    </source>
</evidence>
<evidence type="ECO:0000256" key="12">
    <source>
        <dbReference type="ARBA" id="ARBA00038905"/>
    </source>
</evidence>
<protein>
    <recommendedName>
        <fullName evidence="13">8-oxo-dGTP diphosphatase</fullName>
        <ecNumber evidence="12">3.6.1.55</ecNumber>
    </recommendedName>
    <alternativeName>
        <fullName evidence="16">7,8-dihydro-8-oxoguanine-triphosphatase</fullName>
    </alternativeName>
    <alternativeName>
        <fullName evidence="15">Mutator protein MutT</fullName>
    </alternativeName>
    <alternativeName>
        <fullName evidence="14">dGTP pyrophosphohydrolase</fullName>
    </alternativeName>
</protein>
<dbReference type="EMBL" id="RQXV01000003">
    <property type="protein sequence ID" value="RRD00120.1"/>
    <property type="molecule type" value="Genomic_DNA"/>
</dbReference>
<feature type="binding site" evidence="17">
    <location>
        <position position="29"/>
    </location>
    <ligand>
        <name>8-oxo-dGTP</name>
        <dbReference type="ChEBI" id="CHEBI:77896"/>
    </ligand>
</feature>
<comment type="catalytic activity">
    <reaction evidence="10">
        <text>8-oxo-dGTP + H2O = 8-oxo-dGMP + diphosphate + H(+)</text>
        <dbReference type="Rhea" id="RHEA:31575"/>
        <dbReference type="ChEBI" id="CHEBI:15377"/>
        <dbReference type="ChEBI" id="CHEBI:15378"/>
        <dbReference type="ChEBI" id="CHEBI:33019"/>
        <dbReference type="ChEBI" id="CHEBI:63224"/>
        <dbReference type="ChEBI" id="CHEBI:77896"/>
        <dbReference type="EC" id="3.6.1.55"/>
    </reaction>
</comment>
<evidence type="ECO:0000256" key="6">
    <source>
        <dbReference type="ARBA" id="ARBA00022763"/>
    </source>
</evidence>
<evidence type="ECO:0000256" key="5">
    <source>
        <dbReference type="ARBA" id="ARBA00022723"/>
    </source>
</evidence>
<dbReference type="GO" id="GO:0046872">
    <property type="term" value="F:metal ion binding"/>
    <property type="evidence" value="ECO:0007669"/>
    <property type="project" value="UniProtKB-KW"/>
</dbReference>
<proteinExistence type="inferred from homology"/>
<dbReference type="InterPro" id="IPR020476">
    <property type="entry name" value="Nudix_hydrolase"/>
</dbReference>
<dbReference type="CDD" id="cd03425">
    <property type="entry name" value="NUDIX_MutT_NudA_like"/>
    <property type="match status" value="1"/>
</dbReference>
<evidence type="ECO:0000256" key="9">
    <source>
        <dbReference type="ARBA" id="ARBA00023204"/>
    </source>
</evidence>
<dbReference type="InterPro" id="IPR000086">
    <property type="entry name" value="NUDIX_hydrolase_dom"/>
</dbReference>
<evidence type="ECO:0000313" key="20">
    <source>
        <dbReference type="EMBL" id="RRD00120.1"/>
    </source>
</evidence>
<keyword evidence="5 18" id="KW-0479">Metal-binding</keyword>
<evidence type="ECO:0000256" key="11">
    <source>
        <dbReference type="ARBA" id="ARBA00036904"/>
    </source>
</evidence>
<evidence type="ECO:0000256" key="8">
    <source>
        <dbReference type="ARBA" id="ARBA00022842"/>
    </source>
</evidence>
<feature type="binding site" evidence="17">
    <location>
        <position position="122"/>
    </location>
    <ligand>
        <name>8-oxo-dGTP</name>
        <dbReference type="ChEBI" id="CHEBI:77896"/>
    </ligand>
</feature>
<evidence type="ECO:0000256" key="4">
    <source>
        <dbReference type="ARBA" id="ARBA00022705"/>
    </source>
</evidence>
<dbReference type="NCBIfam" id="TIGR00586">
    <property type="entry name" value="mutt"/>
    <property type="match status" value="1"/>
</dbReference>
<dbReference type="PRINTS" id="PR00502">
    <property type="entry name" value="NUDIXFAMILY"/>
</dbReference>
<keyword evidence="3" id="KW-0515">Mutator protein</keyword>
<comment type="caution">
    <text evidence="20">The sequence shown here is derived from an EMBL/GenBank/DDBJ whole genome shotgun (WGS) entry which is preliminary data.</text>
</comment>
<evidence type="ECO:0000256" key="16">
    <source>
        <dbReference type="ARBA" id="ARBA00042798"/>
    </source>
</evidence>
<evidence type="ECO:0000256" key="17">
    <source>
        <dbReference type="PIRSR" id="PIRSR603561-1"/>
    </source>
</evidence>
<evidence type="ECO:0000256" key="14">
    <source>
        <dbReference type="ARBA" id="ARBA00041592"/>
    </source>
</evidence>
<dbReference type="InterPro" id="IPR020084">
    <property type="entry name" value="NUDIX_hydrolase_CS"/>
</dbReference>
<dbReference type="SUPFAM" id="SSF51391">
    <property type="entry name" value="Thiamin phosphate synthase"/>
    <property type="match status" value="1"/>
</dbReference>
<dbReference type="GO" id="GO:0044715">
    <property type="term" value="F:8-oxo-dGDP phosphatase activity"/>
    <property type="evidence" value="ECO:0007669"/>
    <property type="project" value="TreeGrafter"/>
</dbReference>
<dbReference type="SUPFAM" id="SSF55811">
    <property type="entry name" value="Nudix"/>
    <property type="match status" value="1"/>
</dbReference>
<dbReference type="InterPro" id="IPR029119">
    <property type="entry name" value="MutY_C"/>
</dbReference>
<dbReference type="Gene3D" id="3.90.79.10">
    <property type="entry name" value="Nucleoside Triphosphate Pyrophosphohydrolase"/>
    <property type="match status" value="1"/>
</dbReference>
<dbReference type="CDD" id="cd00564">
    <property type="entry name" value="TMP_TenI"/>
    <property type="match status" value="1"/>
</dbReference>
<keyword evidence="9" id="KW-0234">DNA repair</keyword>
<evidence type="ECO:0000256" key="10">
    <source>
        <dbReference type="ARBA" id="ARBA00035861"/>
    </source>
</evidence>
<dbReference type="NCBIfam" id="NF006530">
    <property type="entry name" value="PRK08999.1"/>
    <property type="match status" value="1"/>
</dbReference>
<keyword evidence="21" id="KW-1185">Reference proteome</keyword>
<dbReference type="Pfam" id="PF14815">
    <property type="entry name" value="NUDIX_4"/>
    <property type="match status" value="1"/>
</dbReference>
<keyword evidence="8 18" id="KW-0460">Magnesium</keyword>
<evidence type="ECO:0000256" key="15">
    <source>
        <dbReference type="ARBA" id="ARBA00041979"/>
    </source>
</evidence>
<keyword evidence="7 20" id="KW-0378">Hydrolase</keyword>
<dbReference type="OrthoDB" id="9810648at2"/>
<keyword evidence="6" id="KW-0227">DNA damage</keyword>
<name>A0A3P1SSU1_9GAMM</name>
<dbReference type="PROSITE" id="PS51462">
    <property type="entry name" value="NUDIX"/>
    <property type="match status" value="1"/>
</dbReference>
<dbReference type="Proteomes" id="UP000267535">
    <property type="component" value="Unassembled WGS sequence"/>
</dbReference>
<evidence type="ECO:0000256" key="7">
    <source>
        <dbReference type="ARBA" id="ARBA00022801"/>
    </source>
</evidence>
<dbReference type="InterPro" id="IPR003561">
    <property type="entry name" value="Mutator_MutT"/>
</dbReference>
<dbReference type="PANTHER" id="PTHR47707:SF1">
    <property type="entry name" value="NUDIX HYDROLASE FAMILY PROTEIN"/>
    <property type="match status" value="1"/>
</dbReference>
<keyword evidence="4" id="KW-0235">DNA replication</keyword>
<dbReference type="InterPro" id="IPR047127">
    <property type="entry name" value="MutT-like"/>
</dbReference>
<feature type="binding site" evidence="17">
    <location>
        <position position="24"/>
    </location>
    <ligand>
        <name>8-oxo-dGTP</name>
        <dbReference type="ChEBI" id="CHEBI:77896"/>
    </ligand>
</feature>
<dbReference type="EC" id="3.6.1.55" evidence="12"/>
<evidence type="ECO:0000313" key="21">
    <source>
        <dbReference type="Proteomes" id="UP000267535"/>
    </source>
</evidence>
<dbReference type="PANTHER" id="PTHR47707">
    <property type="entry name" value="8-OXO-DGTP DIPHOSPHATASE"/>
    <property type="match status" value="1"/>
</dbReference>
<evidence type="ECO:0000256" key="13">
    <source>
        <dbReference type="ARBA" id="ARBA00040794"/>
    </source>
</evidence>
<evidence type="ECO:0000256" key="18">
    <source>
        <dbReference type="PIRSR" id="PIRSR603561-2"/>
    </source>
</evidence>
<evidence type="ECO:0000256" key="3">
    <source>
        <dbReference type="ARBA" id="ARBA00022457"/>
    </source>
</evidence>
<organism evidence="20 21">
    <name type="scientific">Amphritea balenae</name>
    <dbReference type="NCBI Taxonomy" id="452629"/>
    <lineage>
        <taxon>Bacteria</taxon>
        <taxon>Pseudomonadati</taxon>
        <taxon>Pseudomonadota</taxon>
        <taxon>Gammaproteobacteria</taxon>
        <taxon>Oceanospirillales</taxon>
        <taxon>Oceanospirillaceae</taxon>
        <taxon>Amphritea</taxon>
    </lineage>
</organism>
<comment type="similarity">
    <text evidence="2">Belongs to the Nudix hydrolase family.</text>
</comment>
<evidence type="ECO:0000256" key="1">
    <source>
        <dbReference type="ARBA" id="ARBA00001946"/>
    </source>
</evidence>
<dbReference type="GO" id="GO:0006260">
    <property type="term" value="P:DNA replication"/>
    <property type="evidence" value="ECO:0007669"/>
    <property type="project" value="UniProtKB-KW"/>
</dbReference>
<sequence length="320" mass="34888">MTKLIHVAAAAIFNNEGQLLLALRDESQHQGGLWEFPGGKVEASENVRTALARELYEELGIEIDQSATHPLIQVPFHYSDKSVLLDVFRVNCFSGQPYGREGQPLKWVALSELDQYEFPAANKPIVNSLQLPQQIAITPELNLELNPDVYAEYVADVQSSGAQAIMLRAKHLDDPEQLSLYAELSQDLANQGKLLIWNGSVESANKVNVDALHLSSQRLMDLANRAEFSGRYLGASCHNAEQIRKAEQSGVDYITLSPVQRTSSHPDAEPMGWEQFARLTAKCALPVYALGGVTAADLTTCIESGGQGIAGISGFANQAN</sequence>
<dbReference type="GO" id="GO:0044716">
    <property type="term" value="F:8-oxo-GDP phosphatase activity"/>
    <property type="evidence" value="ECO:0007669"/>
    <property type="project" value="TreeGrafter"/>
</dbReference>
<feature type="binding site" evidence="17">
    <location>
        <begin position="35"/>
        <end position="38"/>
    </location>
    <ligand>
        <name>8-oxo-dGTP</name>
        <dbReference type="ChEBI" id="CHEBI:77896"/>
    </ligand>
</feature>
<dbReference type="GO" id="GO:0006281">
    <property type="term" value="P:DNA repair"/>
    <property type="evidence" value="ECO:0007669"/>
    <property type="project" value="UniProtKB-KW"/>
</dbReference>
<dbReference type="GO" id="GO:0035539">
    <property type="term" value="F:8-oxo-7,8-dihydrodeoxyguanosine triphosphate pyrophosphatase activity"/>
    <property type="evidence" value="ECO:0007669"/>
    <property type="project" value="UniProtKB-EC"/>
</dbReference>
<dbReference type="Gene3D" id="3.20.20.70">
    <property type="entry name" value="Aldolase class I"/>
    <property type="match status" value="1"/>
</dbReference>
<accession>A0A3P1SSU1</accession>
<comment type="catalytic activity">
    <reaction evidence="11">
        <text>8-oxo-GTP + H2O = 8-oxo-GMP + diphosphate + H(+)</text>
        <dbReference type="Rhea" id="RHEA:67616"/>
        <dbReference type="ChEBI" id="CHEBI:15377"/>
        <dbReference type="ChEBI" id="CHEBI:15378"/>
        <dbReference type="ChEBI" id="CHEBI:33019"/>
        <dbReference type="ChEBI" id="CHEBI:143553"/>
        <dbReference type="ChEBI" id="CHEBI:145694"/>
    </reaction>
</comment>